<evidence type="ECO:0000313" key="1">
    <source>
        <dbReference type="EMBL" id="KAJ7331140.1"/>
    </source>
</evidence>
<proteinExistence type="predicted"/>
<accession>A0A9W9YBK2</accession>
<dbReference type="Proteomes" id="UP001163046">
    <property type="component" value="Unassembled WGS sequence"/>
</dbReference>
<protein>
    <submittedName>
        <fullName evidence="1">Uncharacterized protein</fullName>
    </submittedName>
</protein>
<keyword evidence="2" id="KW-1185">Reference proteome</keyword>
<dbReference type="AlphaFoldDB" id="A0A9W9YBK2"/>
<dbReference type="OrthoDB" id="6156311at2759"/>
<comment type="caution">
    <text evidence="1">The sequence shown here is derived from an EMBL/GenBank/DDBJ whole genome shotgun (WGS) entry which is preliminary data.</text>
</comment>
<evidence type="ECO:0000313" key="2">
    <source>
        <dbReference type="Proteomes" id="UP001163046"/>
    </source>
</evidence>
<dbReference type="EMBL" id="MU827790">
    <property type="protein sequence ID" value="KAJ7331140.1"/>
    <property type="molecule type" value="Genomic_DNA"/>
</dbReference>
<gene>
    <name evidence="1" type="ORF">OS493_020842</name>
</gene>
<organism evidence="1 2">
    <name type="scientific">Desmophyllum pertusum</name>
    <dbReference type="NCBI Taxonomy" id="174260"/>
    <lineage>
        <taxon>Eukaryota</taxon>
        <taxon>Metazoa</taxon>
        <taxon>Cnidaria</taxon>
        <taxon>Anthozoa</taxon>
        <taxon>Hexacorallia</taxon>
        <taxon>Scleractinia</taxon>
        <taxon>Caryophylliina</taxon>
        <taxon>Caryophylliidae</taxon>
        <taxon>Desmophyllum</taxon>
    </lineage>
</organism>
<sequence>MKETFLSEVQRVALGEQGDVNNLAFRDPDNFVAGELHNHLQEWHTILEGYKDCDLILQWMTGGVNVLDFARPFKGVFKGKKYENVLPPKAIFQNHPSCKQFSTFITTSISSSVETGAVKVWGKGRGPRSKEMLQIAKRIFNLVTARNLQMTMHYVPSASNPADWFTRQSHGSDAMLSPEFWSRVQQHFGGETGHTFDLMALDSNAMRDADGSPLPHFTPFPTPGSSGVNVFCQDLSRFDGISENAYVFPPFALIAPLLRFVQEQRAVITIIVPMLSPLQVGGRC</sequence>
<reference evidence="1" key="1">
    <citation type="submission" date="2023-01" db="EMBL/GenBank/DDBJ databases">
        <title>Genome assembly of the deep-sea coral Lophelia pertusa.</title>
        <authorList>
            <person name="Herrera S."/>
            <person name="Cordes E."/>
        </authorList>
    </citation>
    <scope>NUCLEOTIDE SEQUENCE</scope>
    <source>
        <strain evidence="1">USNM1676648</strain>
        <tissue evidence="1">Polyp</tissue>
    </source>
</reference>
<name>A0A9W9YBK2_9CNID</name>